<dbReference type="EMBL" id="BNJK01000001">
    <property type="protein sequence ID" value="GHO94211.1"/>
    <property type="molecule type" value="Genomic_DNA"/>
</dbReference>
<comment type="caution">
    <text evidence="3">The sequence shown here is derived from an EMBL/GenBank/DDBJ whole genome shotgun (WGS) entry which is preliminary data.</text>
</comment>
<reference evidence="3" key="1">
    <citation type="submission" date="2020-10" db="EMBL/GenBank/DDBJ databases">
        <title>Taxonomic study of unclassified bacteria belonging to the class Ktedonobacteria.</title>
        <authorList>
            <person name="Yabe S."/>
            <person name="Wang C.M."/>
            <person name="Zheng Y."/>
            <person name="Sakai Y."/>
            <person name="Cavaletti L."/>
            <person name="Monciardini P."/>
            <person name="Donadio S."/>
        </authorList>
    </citation>
    <scope>NUCLEOTIDE SEQUENCE</scope>
    <source>
        <strain evidence="3">ID150040</strain>
    </source>
</reference>
<evidence type="ECO:0000256" key="2">
    <source>
        <dbReference type="SAM" id="Phobius"/>
    </source>
</evidence>
<name>A0A8J3IGL4_9CHLR</name>
<accession>A0A8J3IGL4</accession>
<dbReference type="Proteomes" id="UP000597444">
    <property type="component" value="Unassembled WGS sequence"/>
</dbReference>
<dbReference type="AlphaFoldDB" id="A0A8J3IGL4"/>
<keyword evidence="2" id="KW-0812">Transmembrane</keyword>
<feature type="transmembrane region" description="Helical" evidence="2">
    <location>
        <begin position="269"/>
        <end position="286"/>
    </location>
</feature>
<gene>
    <name evidence="3" type="ORF">KSF_042590</name>
</gene>
<sequence>MTVESFISNYRILTQFFHCSSSECYLAEDTTGNAPLAIITLWPIITLTEEKQAEFLQKARGGTVQCGDKTVLIRDAGVQDQHPYIVTQSSYEIRDLLEAQVKLLDQILQRMQKSYPGDQRVLLNTLLYAFITPTPVSEHEAVVSSPVSQVEAPVEQNTPIPPVTPIPQSELPVSLETATPLPPVQEPMVEKTVIAIPPVQEPVVENTAAPLANEEVTLRASYNMLPPPPPVYAPVSQGEEQKVARQATPLPFGASIGKYRLRRGRLKEWQIGVAVVLIVLLLAWGINTLHTTLPATSATVTIKPMSQAMRKTYTISVSAQASSPLSVQGRALSAKSEQLVQSGPATGQGHHDAVSATGTMVVSQINLTNSTGNDVLNLSIGDNNGVTATGDESVHIYTGGTVSIPSHASPAGSAGNIAAHDMDGPIQIIDHYTQAVIGTAYISNPQPFSGGVDARDYTYVQQSDIDKVANALVTQLTTDTKAKVKQQVKSGELLVQDPSCSPNTSPDHKPQDEAASVTVKVSLTCSALAYRNQQLQDAATQAYNQDGTAHFGKGYNVVGATVLSKPTFVPGGGDSFSITVNGIWTFQYTDQSQLTLKKLIAGKPANDALQMLRTRKDIQNVTLTTNGGFGTAVPSVLPQIKLNIDKVNGLSA</sequence>
<proteinExistence type="predicted"/>
<protein>
    <recommendedName>
        <fullName evidence="5">Baseplate protein J-like domain-containing protein</fullName>
    </recommendedName>
</protein>
<organism evidence="3 4">
    <name type="scientific">Reticulibacter mediterranei</name>
    <dbReference type="NCBI Taxonomy" id="2778369"/>
    <lineage>
        <taxon>Bacteria</taxon>
        <taxon>Bacillati</taxon>
        <taxon>Chloroflexota</taxon>
        <taxon>Ktedonobacteria</taxon>
        <taxon>Ktedonobacterales</taxon>
        <taxon>Reticulibacteraceae</taxon>
        <taxon>Reticulibacter</taxon>
    </lineage>
</organism>
<keyword evidence="2" id="KW-0472">Membrane</keyword>
<evidence type="ECO:0000256" key="1">
    <source>
        <dbReference type="SAM" id="MobiDB-lite"/>
    </source>
</evidence>
<evidence type="ECO:0000313" key="4">
    <source>
        <dbReference type="Proteomes" id="UP000597444"/>
    </source>
</evidence>
<keyword evidence="2" id="KW-1133">Transmembrane helix</keyword>
<dbReference type="RefSeq" id="WP_220204965.1">
    <property type="nucleotide sequence ID" value="NZ_BNJK01000001.1"/>
</dbReference>
<keyword evidence="4" id="KW-1185">Reference proteome</keyword>
<evidence type="ECO:0000313" key="3">
    <source>
        <dbReference type="EMBL" id="GHO94211.1"/>
    </source>
</evidence>
<evidence type="ECO:0008006" key="5">
    <source>
        <dbReference type="Google" id="ProtNLM"/>
    </source>
</evidence>
<feature type="region of interest" description="Disordered" evidence="1">
    <location>
        <begin position="495"/>
        <end position="515"/>
    </location>
</feature>